<protein>
    <recommendedName>
        <fullName evidence="5 6">Pyrroline-5-carboxylate reductase</fullName>
        <shortName evidence="5">P5C reductase</shortName>
        <shortName evidence="5">P5CR</shortName>
        <ecNumber evidence="5 6">1.5.1.2</ecNumber>
    </recommendedName>
    <alternativeName>
        <fullName evidence="5">PCA reductase</fullName>
    </alternativeName>
</protein>
<dbReference type="PROSITE" id="PS00521">
    <property type="entry name" value="P5CR"/>
    <property type="match status" value="1"/>
</dbReference>
<comment type="function">
    <text evidence="4 5">Catalyzes the reduction of 1-pyrroline-5-carboxylate (PCA) to L-proline.</text>
</comment>
<evidence type="ECO:0000256" key="3">
    <source>
        <dbReference type="ARBA" id="ARBA00023002"/>
    </source>
</evidence>
<dbReference type="GO" id="GO:0055129">
    <property type="term" value="P:L-proline biosynthetic process"/>
    <property type="evidence" value="ECO:0007669"/>
    <property type="project" value="UniProtKB-UniRule"/>
</dbReference>
<dbReference type="InterPro" id="IPR036291">
    <property type="entry name" value="NAD(P)-bd_dom_sf"/>
</dbReference>
<dbReference type="Gene3D" id="1.10.3730.10">
    <property type="entry name" value="ProC C-terminal domain-like"/>
    <property type="match status" value="1"/>
</dbReference>
<dbReference type="Pfam" id="PF14748">
    <property type="entry name" value="P5CR_dimer"/>
    <property type="match status" value="1"/>
</dbReference>
<feature type="binding site" evidence="7">
    <location>
        <begin position="11"/>
        <end position="16"/>
    </location>
    <ligand>
        <name>NADP(+)</name>
        <dbReference type="ChEBI" id="CHEBI:58349"/>
    </ligand>
</feature>
<feature type="domain" description="Pyrroline-5-carboxylate reductase catalytic N-terminal" evidence="9">
    <location>
        <begin position="8"/>
        <end position="108"/>
    </location>
</feature>
<keyword evidence="5 8" id="KW-0641">Proline biosynthesis</keyword>
<evidence type="ECO:0000256" key="5">
    <source>
        <dbReference type="HAMAP-Rule" id="MF_01925"/>
    </source>
</evidence>
<evidence type="ECO:0000256" key="8">
    <source>
        <dbReference type="RuleBase" id="RU003903"/>
    </source>
</evidence>
<gene>
    <name evidence="5 11" type="primary">proC</name>
    <name evidence="11" type="ORF">FIV50_03770</name>
</gene>
<evidence type="ECO:0000256" key="7">
    <source>
        <dbReference type="PIRSR" id="PIRSR000193-1"/>
    </source>
</evidence>
<dbReference type="SUPFAM" id="SSF48179">
    <property type="entry name" value="6-phosphogluconate dehydrogenase C-terminal domain-like"/>
    <property type="match status" value="1"/>
</dbReference>
<dbReference type="Proteomes" id="UP000316125">
    <property type="component" value="Chromosome"/>
</dbReference>
<proteinExistence type="inferred from homology"/>
<feature type="binding site" evidence="7">
    <location>
        <position position="66"/>
    </location>
    <ligand>
        <name>NADPH</name>
        <dbReference type="ChEBI" id="CHEBI:57783"/>
    </ligand>
</feature>
<dbReference type="NCBIfam" id="TIGR00112">
    <property type="entry name" value="proC"/>
    <property type="match status" value="1"/>
</dbReference>
<dbReference type="InterPro" id="IPR029036">
    <property type="entry name" value="P5CR_dimer"/>
</dbReference>
<keyword evidence="2 5" id="KW-0521">NADP</keyword>
<evidence type="ECO:0000256" key="6">
    <source>
        <dbReference type="NCBIfam" id="TIGR00112"/>
    </source>
</evidence>
<keyword evidence="5 8" id="KW-0028">Amino-acid biosynthesis</keyword>
<dbReference type="EC" id="1.5.1.2" evidence="5 6"/>
<dbReference type="InterPro" id="IPR053790">
    <property type="entry name" value="P5CR-like_CS"/>
</dbReference>
<dbReference type="PANTHER" id="PTHR11645:SF0">
    <property type="entry name" value="PYRROLINE-5-CARBOXYLATE REDUCTASE 3"/>
    <property type="match status" value="1"/>
</dbReference>
<dbReference type="SUPFAM" id="SSF51735">
    <property type="entry name" value="NAD(P)-binding Rossmann-fold domains"/>
    <property type="match status" value="1"/>
</dbReference>
<dbReference type="InterPro" id="IPR028939">
    <property type="entry name" value="P5C_Rdtase_cat_N"/>
</dbReference>
<comment type="subcellular location">
    <subcellularLocation>
        <location evidence="5">Cytoplasm</location>
    </subcellularLocation>
</comment>
<comment type="catalytic activity">
    <reaction evidence="5">
        <text>L-proline + NAD(+) = (S)-1-pyrroline-5-carboxylate + NADH + 2 H(+)</text>
        <dbReference type="Rhea" id="RHEA:14105"/>
        <dbReference type="ChEBI" id="CHEBI:15378"/>
        <dbReference type="ChEBI" id="CHEBI:17388"/>
        <dbReference type="ChEBI" id="CHEBI:57540"/>
        <dbReference type="ChEBI" id="CHEBI:57945"/>
        <dbReference type="ChEBI" id="CHEBI:60039"/>
        <dbReference type="EC" id="1.5.1.2"/>
    </reaction>
</comment>
<keyword evidence="3 5" id="KW-0560">Oxidoreductase</keyword>
<evidence type="ECO:0000259" key="9">
    <source>
        <dbReference type="Pfam" id="PF03807"/>
    </source>
</evidence>
<dbReference type="RefSeq" id="WP_140036263.1">
    <property type="nucleotide sequence ID" value="NZ_CP041040.1"/>
</dbReference>
<evidence type="ECO:0000313" key="12">
    <source>
        <dbReference type="Proteomes" id="UP000316125"/>
    </source>
</evidence>
<dbReference type="Gene3D" id="3.40.50.720">
    <property type="entry name" value="NAD(P)-binding Rossmann-like Domain"/>
    <property type="match status" value="1"/>
</dbReference>
<evidence type="ECO:0000313" key="11">
    <source>
        <dbReference type="EMBL" id="QDE33981.1"/>
    </source>
</evidence>
<dbReference type="OrthoDB" id="9805754at2"/>
<dbReference type="HAMAP" id="MF_01925">
    <property type="entry name" value="P5C_reductase"/>
    <property type="match status" value="1"/>
</dbReference>
<comment type="similarity">
    <text evidence="1 5 8">Belongs to the pyrroline-5-carboxylate reductase family.</text>
</comment>
<reference evidence="11 12" key="1">
    <citation type="submission" date="2019-06" db="EMBL/GenBank/DDBJ databases">
        <title>Complete genome of Microbacterium foliorum M2.</title>
        <authorList>
            <person name="Cao G."/>
        </authorList>
    </citation>
    <scope>NUCLEOTIDE SEQUENCE [LARGE SCALE GENOMIC DNA]</scope>
    <source>
        <strain evidence="11 12">M2</strain>
    </source>
</reference>
<feature type="domain" description="Pyrroline-5-carboxylate reductase dimerisation" evidence="10">
    <location>
        <begin position="171"/>
        <end position="275"/>
    </location>
</feature>
<evidence type="ECO:0000256" key="2">
    <source>
        <dbReference type="ARBA" id="ARBA00022857"/>
    </source>
</evidence>
<sequence>MADSLPALAFLGAGSMGGAILRGVVASGIPVDGGITATNRSAEKAAAFADLDGVTSIALSETPDGNAQAAQSARIVLVGVKPAMVPDLLREIAPSLPDDAIVVSLAAGVTLQTFADNLGADVRVIRSMPNTPSTVGKGVTGLAAGAAASTDDLALVHRLFATVGAVVEVPESQIDALSTISGSGPAYVYLLIEELTKAAVGMGFSEGDARVMVEQTFIGATALLDASGEEPSELRRRVTSPKGTTERAVAVLQDAHLDRTFAEAADAALARAKELAAGG</sequence>
<dbReference type="PANTHER" id="PTHR11645">
    <property type="entry name" value="PYRROLINE-5-CARBOXYLATE REDUCTASE"/>
    <property type="match status" value="1"/>
</dbReference>
<dbReference type="InterPro" id="IPR000304">
    <property type="entry name" value="Pyrroline-COOH_reductase"/>
</dbReference>
<dbReference type="GO" id="GO:0004735">
    <property type="term" value="F:pyrroline-5-carboxylate reductase activity"/>
    <property type="evidence" value="ECO:0007669"/>
    <property type="project" value="UniProtKB-UniRule"/>
</dbReference>
<name>A0A4Y5YMC1_9MICO</name>
<dbReference type="Pfam" id="PF03807">
    <property type="entry name" value="F420_oxidored"/>
    <property type="match status" value="1"/>
</dbReference>
<comment type="pathway">
    <text evidence="5 8">Amino-acid biosynthesis; L-proline biosynthesis; L-proline from L-glutamate 5-semialdehyde: step 1/1.</text>
</comment>
<organism evidence="11 12">
    <name type="scientific">Microbacterium foliorum</name>
    <dbReference type="NCBI Taxonomy" id="104336"/>
    <lineage>
        <taxon>Bacteria</taxon>
        <taxon>Bacillati</taxon>
        <taxon>Actinomycetota</taxon>
        <taxon>Actinomycetes</taxon>
        <taxon>Micrococcales</taxon>
        <taxon>Microbacteriaceae</taxon>
        <taxon>Microbacterium</taxon>
    </lineage>
</organism>
<dbReference type="GO" id="GO:0005737">
    <property type="term" value="C:cytoplasm"/>
    <property type="evidence" value="ECO:0007669"/>
    <property type="project" value="UniProtKB-SubCell"/>
</dbReference>
<dbReference type="EMBL" id="CP041040">
    <property type="protein sequence ID" value="QDE33981.1"/>
    <property type="molecule type" value="Genomic_DNA"/>
</dbReference>
<accession>A0A4Y5YMC1</accession>
<comment type="catalytic activity">
    <reaction evidence="5 8">
        <text>L-proline + NADP(+) = (S)-1-pyrroline-5-carboxylate + NADPH + 2 H(+)</text>
        <dbReference type="Rhea" id="RHEA:14109"/>
        <dbReference type="ChEBI" id="CHEBI:15378"/>
        <dbReference type="ChEBI" id="CHEBI:17388"/>
        <dbReference type="ChEBI" id="CHEBI:57783"/>
        <dbReference type="ChEBI" id="CHEBI:58349"/>
        <dbReference type="ChEBI" id="CHEBI:60039"/>
        <dbReference type="EC" id="1.5.1.2"/>
    </reaction>
</comment>
<evidence type="ECO:0000256" key="4">
    <source>
        <dbReference type="ARBA" id="ARBA00058118"/>
    </source>
</evidence>
<dbReference type="PIRSF" id="PIRSF000193">
    <property type="entry name" value="Pyrrol-5-carb_rd"/>
    <property type="match status" value="1"/>
</dbReference>
<keyword evidence="5" id="KW-0963">Cytoplasm</keyword>
<evidence type="ECO:0000259" key="10">
    <source>
        <dbReference type="Pfam" id="PF14748"/>
    </source>
</evidence>
<dbReference type="UniPathway" id="UPA00098">
    <property type="reaction ID" value="UER00361"/>
</dbReference>
<evidence type="ECO:0000256" key="1">
    <source>
        <dbReference type="ARBA" id="ARBA00005525"/>
    </source>
</evidence>
<dbReference type="AlphaFoldDB" id="A0A4Y5YMC1"/>
<dbReference type="InterPro" id="IPR008927">
    <property type="entry name" value="6-PGluconate_DH-like_C_sf"/>
</dbReference>
<dbReference type="FunFam" id="1.10.3730.10:FF:000001">
    <property type="entry name" value="Pyrroline-5-carboxylate reductase"/>
    <property type="match status" value="1"/>
</dbReference>